<gene>
    <name evidence="5" type="ORF">SAMN05444483_11523</name>
</gene>
<dbReference type="Pfam" id="PF03938">
    <property type="entry name" value="OmpH"/>
    <property type="match status" value="1"/>
</dbReference>
<dbReference type="AlphaFoldDB" id="A0A1M5KJS6"/>
<evidence type="ECO:0000256" key="1">
    <source>
        <dbReference type="ARBA" id="ARBA00009091"/>
    </source>
</evidence>
<dbReference type="InterPro" id="IPR005632">
    <property type="entry name" value="Chaperone_Skp"/>
</dbReference>
<organism evidence="5 6">
    <name type="scientific">Salegentibacter echinorum</name>
    <dbReference type="NCBI Taxonomy" id="1073325"/>
    <lineage>
        <taxon>Bacteria</taxon>
        <taxon>Pseudomonadati</taxon>
        <taxon>Bacteroidota</taxon>
        <taxon>Flavobacteriia</taxon>
        <taxon>Flavobacteriales</taxon>
        <taxon>Flavobacteriaceae</taxon>
        <taxon>Salegentibacter</taxon>
    </lineage>
</organism>
<feature type="signal peptide" evidence="4">
    <location>
        <begin position="1"/>
        <end position="19"/>
    </location>
</feature>
<evidence type="ECO:0000256" key="4">
    <source>
        <dbReference type="SAM" id="SignalP"/>
    </source>
</evidence>
<accession>A0A1M5KJS6</accession>
<dbReference type="Gene3D" id="3.30.910.20">
    <property type="entry name" value="Skp domain"/>
    <property type="match status" value="1"/>
</dbReference>
<protein>
    <submittedName>
        <fullName evidence="5">Periplasmic chaperone for outer membrane proteins Skp</fullName>
    </submittedName>
</protein>
<keyword evidence="6" id="KW-1185">Reference proteome</keyword>
<dbReference type="Proteomes" id="UP000183945">
    <property type="component" value="Unassembled WGS sequence"/>
</dbReference>
<dbReference type="OrthoDB" id="1493480at2"/>
<comment type="similarity">
    <text evidence="1">Belongs to the Skp family.</text>
</comment>
<dbReference type="SMART" id="SM00935">
    <property type="entry name" value="OmpH"/>
    <property type="match status" value="1"/>
</dbReference>
<feature type="coiled-coil region" evidence="3">
    <location>
        <begin position="49"/>
        <end position="102"/>
    </location>
</feature>
<dbReference type="GO" id="GO:0050821">
    <property type="term" value="P:protein stabilization"/>
    <property type="evidence" value="ECO:0007669"/>
    <property type="project" value="TreeGrafter"/>
</dbReference>
<keyword evidence="3" id="KW-0175">Coiled coil</keyword>
<dbReference type="EMBL" id="FQVT01000015">
    <property type="protein sequence ID" value="SHG53114.1"/>
    <property type="molecule type" value="Genomic_DNA"/>
</dbReference>
<feature type="chain" id="PRO_5012612557" evidence="4">
    <location>
        <begin position="20"/>
        <end position="175"/>
    </location>
</feature>
<reference evidence="6" key="1">
    <citation type="submission" date="2016-11" db="EMBL/GenBank/DDBJ databases">
        <authorList>
            <person name="Varghese N."/>
            <person name="Submissions S."/>
        </authorList>
    </citation>
    <scope>NUCLEOTIDE SEQUENCE [LARGE SCALE GENOMIC DNA]</scope>
    <source>
        <strain evidence="6">DSM 24579</strain>
    </source>
</reference>
<name>A0A1M5KJS6_SALEC</name>
<dbReference type="RefSeq" id="WP_072881170.1">
    <property type="nucleotide sequence ID" value="NZ_FQVT01000015.1"/>
</dbReference>
<evidence type="ECO:0000313" key="5">
    <source>
        <dbReference type="EMBL" id="SHG53114.1"/>
    </source>
</evidence>
<evidence type="ECO:0000256" key="3">
    <source>
        <dbReference type="SAM" id="Coils"/>
    </source>
</evidence>
<dbReference type="InterPro" id="IPR024930">
    <property type="entry name" value="Skp_dom_sf"/>
</dbReference>
<proteinExistence type="inferred from homology"/>
<dbReference type="PANTHER" id="PTHR35089:SF1">
    <property type="entry name" value="CHAPERONE PROTEIN SKP"/>
    <property type="match status" value="1"/>
</dbReference>
<evidence type="ECO:0000256" key="2">
    <source>
        <dbReference type="ARBA" id="ARBA00022729"/>
    </source>
</evidence>
<dbReference type="GO" id="GO:0051082">
    <property type="term" value="F:unfolded protein binding"/>
    <property type="evidence" value="ECO:0007669"/>
    <property type="project" value="InterPro"/>
</dbReference>
<sequence>MIRNSFLIFFLCFSLFASSQTKVGTIDADYILNQMPEMNQVKGGLEDYNKELQGNLDQTIKQYDTLVKDYQLKNKDFNEEERQSKEGEIIELENQIKGFRQRAQVMMQMRRNELTKPLYQKIDAAMKEVIHEENFTQIFHAGGNSLAFSAEKYDITKKVMRKLGLKIPEEIPSEE</sequence>
<dbReference type="PANTHER" id="PTHR35089">
    <property type="entry name" value="CHAPERONE PROTEIN SKP"/>
    <property type="match status" value="1"/>
</dbReference>
<keyword evidence="2 4" id="KW-0732">Signal</keyword>
<dbReference type="STRING" id="1073325.SAMN05444483_11523"/>
<dbReference type="GO" id="GO:0005829">
    <property type="term" value="C:cytosol"/>
    <property type="evidence" value="ECO:0007669"/>
    <property type="project" value="TreeGrafter"/>
</dbReference>
<dbReference type="SUPFAM" id="SSF111384">
    <property type="entry name" value="OmpH-like"/>
    <property type="match status" value="1"/>
</dbReference>
<evidence type="ECO:0000313" key="6">
    <source>
        <dbReference type="Proteomes" id="UP000183945"/>
    </source>
</evidence>